<feature type="repeat" description="Solcar" evidence="10">
    <location>
        <begin position="159"/>
        <end position="251"/>
    </location>
</feature>
<evidence type="ECO:0000256" key="1">
    <source>
        <dbReference type="ARBA" id="ARBA00004448"/>
    </source>
</evidence>
<evidence type="ECO:0000256" key="11">
    <source>
        <dbReference type="RuleBase" id="RU000488"/>
    </source>
</evidence>
<organism evidence="13 14">
    <name type="scientific">Coemansia spiralis</name>
    <dbReference type="NCBI Taxonomy" id="417178"/>
    <lineage>
        <taxon>Eukaryota</taxon>
        <taxon>Fungi</taxon>
        <taxon>Fungi incertae sedis</taxon>
        <taxon>Zoopagomycota</taxon>
        <taxon>Kickxellomycotina</taxon>
        <taxon>Kickxellomycetes</taxon>
        <taxon>Kickxellales</taxon>
        <taxon>Kickxellaceae</taxon>
        <taxon>Coemansia</taxon>
    </lineage>
</organism>
<accession>A0A9W8G787</accession>
<evidence type="ECO:0000256" key="7">
    <source>
        <dbReference type="ARBA" id="ARBA00022989"/>
    </source>
</evidence>
<dbReference type="EMBL" id="JANBTW010000006">
    <property type="protein sequence ID" value="KAJ2680211.1"/>
    <property type="molecule type" value="Genomic_DNA"/>
</dbReference>
<evidence type="ECO:0000256" key="9">
    <source>
        <dbReference type="ARBA" id="ARBA00023136"/>
    </source>
</evidence>
<gene>
    <name evidence="13" type="primary">OAC1</name>
    <name evidence="13" type="ORF">GGI25_000804</name>
</gene>
<dbReference type="GO" id="GO:0005743">
    <property type="term" value="C:mitochondrial inner membrane"/>
    <property type="evidence" value="ECO:0007669"/>
    <property type="project" value="UniProtKB-SubCell"/>
</dbReference>
<sequence>MENSSSSSSSTSNTTGAAAMERIPPSITSSVALPTATPATATNTRDKARNNILFTWFAGSLASCAAVTFTNPFEVVKTRLQLQGELARATPNMVKPYHNVAQAFWVIGKNEGIRGLQKGLGPGYLYQIMLNGTRLGFYEPAKGVLYQVFAGRPSDAGRQILPLNVAAGGICGMAGAALGSPFFLVKTRMQSASNFAAVGYQHNYTSSLDGLRKIWREGGVRGLYRGMDAAMMRAGAGSSVQLATYDHCKSYISRNLAHRGLDGNSVLTHFLSSMVTGFFVCTVMNPFDVVSTRMYNQKSGSGGHGGALYKNPLQCFYKTVTTEGFFSLYKGFLAHYLRLGPHTILMFVFVEQIKALGKKYF</sequence>
<keyword evidence="5" id="KW-0677">Repeat</keyword>
<comment type="caution">
    <text evidence="13">The sequence shown here is derived from an EMBL/GenBank/DDBJ whole genome shotgun (WGS) entry which is preliminary data.</text>
</comment>
<evidence type="ECO:0000256" key="8">
    <source>
        <dbReference type="ARBA" id="ARBA00023128"/>
    </source>
</evidence>
<keyword evidence="6" id="KW-0999">Mitochondrion inner membrane</keyword>
<name>A0A9W8G787_9FUNG</name>
<evidence type="ECO:0000256" key="4">
    <source>
        <dbReference type="ARBA" id="ARBA00022692"/>
    </source>
</evidence>
<dbReference type="Gene3D" id="1.50.40.10">
    <property type="entry name" value="Mitochondrial carrier domain"/>
    <property type="match status" value="1"/>
</dbReference>
<feature type="repeat" description="Solcar" evidence="10">
    <location>
        <begin position="50"/>
        <end position="144"/>
    </location>
</feature>
<dbReference type="InterPro" id="IPR051508">
    <property type="entry name" value="Mito_Carrier_Antiporter"/>
</dbReference>
<dbReference type="PROSITE" id="PS50920">
    <property type="entry name" value="SOLCAR"/>
    <property type="match status" value="3"/>
</dbReference>
<feature type="repeat" description="Solcar" evidence="10">
    <location>
        <begin position="264"/>
        <end position="356"/>
    </location>
</feature>
<proteinExistence type="inferred from homology"/>
<evidence type="ECO:0000256" key="2">
    <source>
        <dbReference type="ARBA" id="ARBA00006375"/>
    </source>
</evidence>
<dbReference type="AlphaFoldDB" id="A0A9W8G787"/>
<keyword evidence="9 10" id="KW-0472">Membrane</keyword>
<evidence type="ECO:0000256" key="10">
    <source>
        <dbReference type="PROSITE-ProRule" id="PRU00282"/>
    </source>
</evidence>
<evidence type="ECO:0000256" key="12">
    <source>
        <dbReference type="SAM" id="MobiDB-lite"/>
    </source>
</evidence>
<dbReference type="SUPFAM" id="SSF103506">
    <property type="entry name" value="Mitochondrial carrier"/>
    <property type="match status" value="1"/>
</dbReference>
<evidence type="ECO:0000313" key="13">
    <source>
        <dbReference type="EMBL" id="KAJ2680211.1"/>
    </source>
</evidence>
<dbReference type="InterPro" id="IPR023395">
    <property type="entry name" value="MCP_dom_sf"/>
</dbReference>
<comment type="similarity">
    <text evidence="2 11">Belongs to the mitochondrial carrier (TC 2.A.29) family.</text>
</comment>
<evidence type="ECO:0000313" key="14">
    <source>
        <dbReference type="Proteomes" id="UP001151518"/>
    </source>
</evidence>
<comment type="subcellular location">
    <subcellularLocation>
        <location evidence="1">Mitochondrion inner membrane</location>
        <topology evidence="1">Multi-pass membrane protein</topology>
    </subcellularLocation>
</comment>
<evidence type="ECO:0000256" key="6">
    <source>
        <dbReference type="ARBA" id="ARBA00022792"/>
    </source>
</evidence>
<reference evidence="13" key="1">
    <citation type="submission" date="2022-07" db="EMBL/GenBank/DDBJ databases">
        <title>Phylogenomic reconstructions and comparative analyses of Kickxellomycotina fungi.</title>
        <authorList>
            <person name="Reynolds N.K."/>
            <person name="Stajich J.E."/>
            <person name="Barry K."/>
            <person name="Grigoriev I.V."/>
            <person name="Crous P."/>
            <person name="Smith M.E."/>
        </authorList>
    </citation>
    <scope>NUCLEOTIDE SEQUENCE</scope>
    <source>
        <strain evidence="13">NRRL 3115</strain>
    </source>
</reference>
<evidence type="ECO:0000256" key="5">
    <source>
        <dbReference type="ARBA" id="ARBA00022737"/>
    </source>
</evidence>
<feature type="compositionally biased region" description="Low complexity" evidence="12">
    <location>
        <begin position="1"/>
        <end position="15"/>
    </location>
</feature>
<dbReference type="PANTHER" id="PTHR45928">
    <property type="entry name" value="RE38146P"/>
    <property type="match status" value="1"/>
</dbReference>
<evidence type="ECO:0000256" key="3">
    <source>
        <dbReference type="ARBA" id="ARBA00022448"/>
    </source>
</evidence>
<dbReference type="PANTHER" id="PTHR45928:SF1">
    <property type="entry name" value="RE38146P"/>
    <property type="match status" value="1"/>
</dbReference>
<feature type="region of interest" description="Disordered" evidence="12">
    <location>
        <begin position="1"/>
        <end position="23"/>
    </location>
</feature>
<keyword evidence="4 10" id="KW-0812">Transmembrane</keyword>
<dbReference type="InterPro" id="IPR018108">
    <property type="entry name" value="MCP_transmembrane"/>
</dbReference>
<dbReference type="Pfam" id="PF00153">
    <property type="entry name" value="Mito_carr"/>
    <property type="match status" value="3"/>
</dbReference>
<protein>
    <submittedName>
        <fullName evidence="13">Mitochondrial oxaloacetate carrier protein</fullName>
    </submittedName>
</protein>
<keyword evidence="3 11" id="KW-0813">Transport</keyword>
<dbReference type="Proteomes" id="UP001151518">
    <property type="component" value="Unassembled WGS sequence"/>
</dbReference>
<keyword evidence="8" id="KW-0496">Mitochondrion</keyword>
<dbReference type="OrthoDB" id="6703404at2759"/>
<keyword evidence="7" id="KW-1133">Transmembrane helix</keyword>